<reference evidence="16" key="1">
    <citation type="journal article" date="2006" name="PLoS Biol.">
        <title>Macronuclear genome sequence of the ciliate Tetrahymena thermophila, a model eukaryote.</title>
        <authorList>
            <person name="Eisen J.A."/>
            <person name="Coyne R.S."/>
            <person name="Wu M."/>
            <person name="Wu D."/>
            <person name="Thiagarajan M."/>
            <person name="Wortman J.R."/>
            <person name="Badger J.H."/>
            <person name="Ren Q."/>
            <person name="Amedeo P."/>
            <person name="Jones K.M."/>
            <person name="Tallon L.J."/>
            <person name="Delcher A.L."/>
            <person name="Salzberg S.L."/>
            <person name="Silva J.C."/>
            <person name="Haas B.J."/>
            <person name="Majoros W.H."/>
            <person name="Farzad M."/>
            <person name="Carlton J.M."/>
            <person name="Smith R.K. Jr."/>
            <person name="Garg J."/>
            <person name="Pearlman R.E."/>
            <person name="Karrer K.M."/>
            <person name="Sun L."/>
            <person name="Manning G."/>
            <person name="Elde N.C."/>
            <person name="Turkewitz A.P."/>
            <person name="Asai D.J."/>
            <person name="Wilkes D.E."/>
            <person name="Wang Y."/>
            <person name="Cai H."/>
            <person name="Collins K."/>
            <person name="Stewart B.A."/>
            <person name="Lee S.R."/>
            <person name="Wilamowska K."/>
            <person name="Weinberg Z."/>
            <person name="Ruzzo W.L."/>
            <person name="Wloga D."/>
            <person name="Gaertig J."/>
            <person name="Frankel J."/>
            <person name="Tsao C.-C."/>
            <person name="Gorovsky M.A."/>
            <person name="Keeling P.J."/>
            <person name="Waller R.F."/>
            <person name="Patron N.J."/>
            <person name="Cherry J.M."/>
            <person name="Stover N.A."/>
            <person name="Krieger C.J."/>
            <person name="del Toro C."/>
            <person name="Ryder H.F."/>
            <person name="Williamson S.C."/>
            <person name="Barbeau R.A."/>
            <person name="Hamilton E.P."/>
            <person name="Orias E."/>
        </authorList>
    </citation>
    <scope>NUCLEOTIDE SEQUENCE [LARGE SCALE GENOMIC DNA]</scope>
    <source>
        <strain evidence="16">SB210</strain>
    </source>
</reference>
<feature type="compositionally biased region" description="Polar residues" evidence="13">
    <location>
        <begin position="1512"/>
        <end position="1533"/>
    </location>
</feature>
<keyword evidence="1 12" id="KW-0723">Serine/threonine-protein kinase</keyword>
<dbReference type="Pfam" id="PF00069">
    <property type="entry name" value="Pkinase"/>
    <property type="match status" value="1"/>
</dbReference>
<evidence type="ECO:0000256" key="1">
    <source>
        <dbReference type="ARBA" id="ARBA00022527"/>
    </source>
</evidence>
<dbReference type="STRING" id="312017.I7ME14"/>
<feature type="binding site" evidence="9">
    <location>
        <position position="1949"/>
    </location>
    <ligand>
        <name>ATP</name>
        <dbReference type="ChEBI" id="CHEBI:30616"/>
    </ligand>
</feature>
<feature type="cross-link" description="Glycyl lysine isopeptide (Lys-Gly) (interchain with G-Cter in SUMO2)" evidence="10">
    <location>
        <position position="1934"/>
    </location>
</feature>
<evidence type="ECO:0000313" key="16">
    <source>
        <dbReference type="Proteomes" id="UP000009168"/>
    </source>
</evidence>
<dbReference type="RefSeq" id="XP_001014083.1">
    <property type="nucleotide sequence ID" value="XM_001014083.3"/>
</dbReference>
<dbReference type="EMBL" id="GG662719">
    <property type="protein sequence ID" value="EAR93838.1"/>
    <property type="molecule type" value="Genomic_DNA"/>
</dbReference>
<feature type="region of interest" description="Disordered" evidence="13">
    <location>
        <begin position="1067"/>
        <end position="1089"/>
    </location>
</feature>
<dbReference type="SUPFAM" id="SSF56112">
    <property type="entry name" value="Protein kinase-like (PK-like)"/>
    <property type="match status" value="1"/>
</dbReference>
<feature type="compositionally biased region" description="Low complexity" evidence="13">
    <location>
        <begin position="848"/>
        <end position="862"/>
    </location>
</feature>
<evidence type="ECO:0000256" key="10">
    <source>
        <dbReference type="PIRSR" id="PIRSR630616-3"/>
    </source>
</evidence>
<feature type="region of interest" description="Disordered" evidence="13">
    <location>
        <begin position="1491"/>
        <end position="1533"/>
    </location>
</feature>
<evidence type="ECO:0000256" key="4">
    <source>
        <dbReference type="ARBA" id="ARBA00022777"/>
    </source>
</evidence>
<proteinExistence type="inferred from homology"/>
<feature type="compositionally biased region" description="Low complexity" evidence="13">
    <location>
        <begin position="27"/>
        <end position="37"/>
    </location>
</feature>
<evidence type="ECO:0000256" key="3">
    <source>
        <dbReference type="ARBA" id="ARBA00022741"/>
    </source>
</evidence>
<keyword evidence="3 9" id="KW-0547">Nucleotide-binding</keyword>
<feature type="compositionally biased region" description="Polar residues" evidence="13">
    <location>
        <begin position="1588"/>
        <end position="1597"/>
    </location>
</feature>
<feature type="region of interest" description="Disordered" evidence="13">
    <location>
        <begin position="1141"/>
        <end position="1170"/>
    </location>
</feature>
<evidence type="ECO:0000256" key="12">
    <source>
        <dbReference type="RuleBase" id="RU367134"/>
    </source>
</evidence>
<feature type="compositionally biased region" description="Basic and acidic residues" evidence="13">
    <location>
        <begin position="891"/>
        <end position="903"/>
    </location>
</feature>
<keyword evidence="4 12" id="KW-0418">Kinase</keyword>
<evidence type="ECO:0000256" key="13">
    <source>
        <dbReference type="SAM" id="MobiDB-lite"/>
    </source>
</evidence>
<feature type="region of interest" description="Disordered" evidence="13">
    <location>
        <begin position="879"/>
        <end position="907"/>
    </location>
</feature>
<feature type="compositionally biased region" description="Low complexity" evidence="13">
    <location>
        <begin position="744"/>
        <end position="763"/>
    </location>
</feature>
<feature type="region of interest" description="Disordered" evidence="13">
    <location>
        <begin position="1196"/>
        <end position="1228"/>
    </location>
</feature>
<keyword evidence="5 9" id="KW-0067">ATP-binding</keyword>
<feature type="compositionally biased region" description="Polar residues" evidence="13">
    <location>
        <begin position="1"/>
        <end position="12"/>
    </location>
</feature>
<feature type="compositionally biased region" description="Low complexity" evidence="13">
    <location>
        <begin position="700"/>
        <end position="714"/>
    </location>
</feature>
<feature type="region of interest" description="Disordered" evidence="13">
    <location>
        <begin position="181"/>
        <end position="218"/>
    </location>
</feature>
<dbReference type="EC" id="2.7.11.1" evidence="12"/>
<evidence type="ECO:0000256" key="11">
    <source>
        <dbReference type="PROSITE-ProRule" id="PRU10141"/>
    </source>
</evidence>
<dbReference type="GO" id="GO:0005524">
    <property type="term" value="F:ATP binding"/>
    <property type="evidence" value="ECO:0007669"/>
    <property type="project" value="UniProtKB-UniRule"/>
</dbReference>
<protein>
    <recommendedName>
        <fullName evidence="12">Aurora kinase</fullName>
        <ecNumber evidence="12">2.7.11.1</ecNumber>
    </recommendedName>
</protein>
<feature type="compositionally biased region" description="Polar residues" evidence="13">
    <location>
        <begin position="448"/>
        <end position="480"/>
    </location>
</feature>
<dbReference type="FunFam" id="3.30.200.20:FF:000042">
    <property type="entry name" value="Aurora kinase A"/>
    <property type="match status" value="1"/>
</dbReference>
<dbReference type="SMART" id="SM00220">
    <property type="entry name" value="S_TKc"/>
    <property type="match status" value="1"/>
</dbReference>
<dbReference type="eggNOG" id="KOG0580">
    <property type="taxonomic scope" value="Eukaryota"/>
</dbReference>
<feature type="compositionally biased region" description="Polar residues" evidence="13">
    <location>
        <begin position="879"/>
        <end position="890"/>
    </location>
</feature>
<dbReference type="PROSITE" id="PS00108">
    <property type="entry name" value="PROTEIN_KINASE_ST"/>
    <property type="match status" value="1"/>
</dbReference>
<accession>I7ME14</accession>
<feature type="domain" description="Protein kinase" evidence="14">
    <location>
        <begin position="1807"/>
        <end position="2058"/>
    </location>
</feature>
<comment type="catalytic activity">
    <reaction evidence="7 12">
        <text>L-seryl-[protein] + ATP = O-phospho-L-seryl-[protein] + ADP + H(+)</text>
        <dbReference type="Rhea" id="RHEA:17989"/>
        <dbReference type="Rhea" id="RHEA-COMP:9863"/>
        <dbReference type="Rhea" id="RHEA-COMP:11604"/>
        <dbReference type="ChEBI" id="CHEBI:15378"/>
        <dbReference type="ChEBI" id="CHEBI:29999"/>
        <dbReference type="ChEBI" id="CHEBI:30616"/>
        <dbReference type="ChEBI" id="CHEBI:83421"/>
        <dbReference type="ChEBI" id="CHEBI:456216"/>
        <dbReference type="EC" id="2.7.11.1"/>
    </reaction>
</comment>
<evidence type="ECO:0000256" key="5">
    <source>
        <dbReference type="ARBA" id="ARBA00022840"/>
    </source>
</evidence>
<evidence type="ECO:0000313" key="15">
    <source>
        <dbReference type="EMBL" id="EAR93838.1"/>
    </source>
</evidence>
<dbReference type="HOGENOM" id="CLU_232659_0_0_1"/>
<gene>
    <name evidence="15" type="ORF">TTHERM_00402100</name>
</gene>
<evidence type="ECO:0000256" key="2">
    <source>
        <dbReference type="ARBA" id="ARBA00022679"/>
    </source>
</evidence>
<sequence>MSQQQSYQLATSSKEDQSNQKLQEAPNNSSSNQDNSNKYLEKIIQQYKETTKSSSQTHTPSSFGNSQYTNTNISNISSLKTEEAALKNQLASIGDQGNTNQVDQKNNFSNLPPMIPKVSKPGEPSSLGQLGQNSQISIENINNLKNSATKLNQNVQNLTTVEPYEPYRKNAHQRQSSMIHLNGSSSSSQLQSLVAKGSDTTTNNQANSNSQQQQAGMKLSQTLGENSIKQLVANKIDAIKKQQDINSAANSQFKKEFINQFVATQSGHSNSTDILNKQSRLSFQGDLTPVIPYESYYTKQQMRNSKKLENTNESLKQQNKDIGSSITNNLLQQKSDQKEKKLLTQSQFDLQLQKYKQSLMNNLNLDTSKINESEKKQELSGSSALLADSVINLTESITGQNQSKQISSIQVPASKVQDSFSDRLLHFQYTSKNPAANNSAIESPDGSAKNSQQNQLKSHVPSGTLTAGATPTNNQNTHHSFKNSIFYNQSHQNENKASQFQQPQKQNPIDIYKYDFTSKNMQAAKNKILSEVSSEFSETNLQKIKERLVSEPSYETGKQQTDENKNNTSYQEKNIDYSYLDQMIPTNLRKNKYGQDKQRSNTIAINFPLPSKNEILQYEANQETIKFSFNAEKTSSNNQKNNEVPFNFAGKISLETNQQKQNLLEEKSSSKISSNQMDLNKWFYNQNFSNQFVLPTYNTNQQASNQNNTGNTTTVPQYTHFNSSSPMHSKIASNNFQNYTGTPQNISSQNSTQNNNQSNTSFSKDSAKTFSINIQNTIDNLPNNQAPLLKQDQPTKESGYFKDSFKSILSTLNNKQAASGSNTTTAAMASKNNAKPRETRQSQNEVQNRSFRSSSNNANSTSLREFNIQDFIKNEKINDISTKLPTQPTEDLNRKANKQEERQLNQSINSNRANSIINSVELFKRDLNLTTKLPSTQYLDEILGRNKSISNQGSSEAEYQQNQNLSKFSTISPLSKNQSVEFQIFTKLPEKREEKSNSISINSNIPMKQSNLISPRKLSFQAESLKIYYDKTDFKTQSQNFKSKNDINQNNIYQIKNELAFYQQSTEQFDKQNNQKPPLYDPNNINNKSKDNILNLAQQNSKNQIEKIQKSQQENNSQFDKNQDIKESFGILPQIASLHQSNKNSNNQSFSNMSVTSDQNQQQSISQLNQQANTSVNDYKSLGLINSFNSSVQNLQSKAEECSNNKDSSSQSSDSNIKAGDADNSSNQLQRKLNKAATSINYTQTALKSATQNQNILQNTPNYFTNPFSIDQTSTTSAQIFVSPKFEGADKDSTPVVTPAPFSNSVSTNSKNIQHNNETSKQVNPFDIIGLEDILKQKDLLEHNSKILQMAMTAFNINGEQILSDDGIISDEKIAKILQSNEKRSKQNEQMVKQNEELYEKIKKTLYGLENDQSTSQQKTLLLQERQSKKQYTETSNFSVLPQESQAIKQIQQSDSNKTFQQLLDAQKNVLPSSHANQKFDISNVNIQLPAPPAQTLSKGSPDKVGQHFKSENTSSTNKYHQSNSGNASPVNVNINDLLKPITPQPKERMLFTKDDVLQQKSNKKSSGKKPSSSHHFKPKKKEDQEKSAFSNISPNKSSEKGELGISQNSQKINSIFQNNGYSSSQSSSSQLQPNKSGNLDFTSNRAEGSFTSSSSSNTAHRESYGFSSSHSPVTTKRPLIFPENNTIESKFSQEQQQKSNLIVTQKVQYLKNQNSLNNNSFSEHKFANSLNTQEFHSSDTLNNLSAGNNISKILQNTNSEGQNAVVTVQVQVKQMPLPTKFMKKYKLPNPRNDHILFNNFFKKENFKIGKHLGTGKFSEVHMAQDLNTGLIVALKKIKKEVLIKYKSEDYLENEIKIQIFSNHPNILKLYGFYYDEEFVYLVQEYASHGELYQELKRQPNQRFDEIKGAAYMRQICDAFTYLHRYHIIHRDIKPENILMSFGVLKIADFGCSVYCPDDRRETFCGTIDYISPEIVNGEAYGQSVDIWSLGILTFELLTGKSPFQYETKNEILVNILNMNINIPNYLSEEAKDFIKSLLVRDPSKRMTMDQVVNHKWIVQNLQKYSQEWDADLAQKCKNMVI</sequence>
<dbReference type="InterPro" id="IPR017441">
    <property type="entry name" value="Protein_kinase_ATP_BS"/>
</dbReference>
<dbReference type="PROSITE" id="PS50011">
    <property type="entry name" value="PROTEIN_KINASE_DOM"/>
    <property type="match status" value="1"/>
</dbReference>
<feature type="compositionally biased region" description="Polar residues" evidence="13">
    <location>
        <begin position="715"/>
        <end position="743"/>
    </location>
</feature>
<evidence type="ECO:0000256" key="7">
    <source>
        <dbReference type="ARBA" id="ARBA00048679"/>
    </source>
</evidence>
<feature type="region of interest" description="Disordered" evidence="13">
    <location>
        <begin position="815"/>
        <end position="862"/>
    </location>
</feature>
<feature type="binding site" evidence="9">
    <location>
        <position position="1817"/>
    </location>
    <ligand>
        <name>ATP</name>
        <dbReference type="ChEBI" id="CHEBI:30616"/>
    </ligand>
</feature>
<organism evidence="15 16">
    <name type="scientific">Tetrahymena thermophila (strain SB210)</name>
    <dbReference type="NCBI Taxonomy" id="312017"/>
    <lineage>
        <taxon>Eukaryota</taxon>
        <taxon>Sar</taxon>
        <taxon>Alveolata</taxon>
        <taxon>Ciliophora</taxon>
        <taxon>Intramacronucleata</taxon>
        <taxon>Oligohymenophorea</taxon>
        <taxon>Hymenostomatida</taxon>
        <taxon>Tetrahymenina</taxon>
        <taxon>Tetrahymenidae</taxon>
        <taxon>Tetrahymena</taxon>
    </lineage>
</organism>
<feature type="region of interest" description="Disordered" evidence="13">
    <location>
        <begin position="1"/>
        <end position="70"/>
    </location>
</feature>
<feature type="binding site" evidence="9">
    <location>
        <begin position="1936"/>
        <end position="1937"/>
    </location>
    <ligand>
        <name>ATP</name>
        <dbReference type="ChEBI" id="CHEBI:30616"/>
    </ligand>
</feature>
<feature type="region of interest" description="Disordered" evidence="13">
    <location>
        <begin position="1554"/>
        <end position="1605"/>
    </location>
</feature>
<evidence type="ECO:0000256" key="9">
    <source>
        <dbReference type="PIRSR" id="PIRSR630616-2"/>
    </source>
</evidence>
<feature type="compositionally biased region" description="Polar residues" evidence="13">
    <location>
        <begin position="1632"/>
        <end position="1652"/>
    </location>
</feature>
<feature type="compositionally biased region" description="Low complexity" evidence="13">
    <location>
        <begin position="203"/>
        <end position="215"/>
    </location>
</feature>
<feature type="active site" description="Proton acceptor" evidence="8">
    <location>
        <position position="1932"/>
    </location>
</feature>
<feature type="compositionally biased region" description="Basic and acidic residues" evidence="13">
    <location>
        <begin position="1501"/>
        <end position="1511"/>
    </location>
</feature>
<comment type="catalytic activity">
    <reaction evidence="6 12">
        <text>L-threonyl-[protein] + ATP = O-phospho-L-threonyl-[protein] + ADP + H(+)</text>
        <dbReference type="Rhea" id="RHEA:46608"/>
        <dbReference type="Rhea" id="RHEA-COMP:11060"/>
        <dbReference type="Rhea" id="RHEA-COMP:11605"/>
        <dbReference type="ChEBI" id="CHEBI:15378"/>
        <dbReference type="ChEBI" id="CHEBI:30013"/>
        <dbReference type="ChEBI" id="CHEBI:30616"/>
        <dbReference type="ChEBI" id="CHEBI:61977"/>
        <dbReference type="ChEBI" id="CHEBI:456216"/>
        <dbReference type="EC" id="2.7.11.1"/>
    </reaction>
</comment>
<feature type="region of interest" description="Disordered" evidence="13">
    <location>
        <begin position="1618"/>
        <end position="1678"/>
    </location>
</feature>
<keyword evidence="16" id="KW-1185">Reference proteome</keyword>
<dbReference type="OrthoDB" id="345735at2759"/>
<dbReference type="InParanoid" id="I7ME14"/>
<feature type="compositionally biased region" description="Polar residues" evidence="13">
    <location>
        <begin position="815"/>
        <end position="833"/>
    </location>
</feature>
<feature type="region of interest" description="Disordered" evidence="13">
    <location>
        <begin position="1290"/>
        <end position="1312"/>
    </location>
</feature>
<evidence type="ECO:0000256" key="8">
    <source>
        <dbReference type="PIRSR" id="PIRSR630616-1"/>
    </source>
</evidence>
<evidence type="ECO:0000259" key="14">
    <source>
        <dbReference type="PROSITE" id="PS50011"/>
    </source>
</evidence>
<dbReference type="InterPro" id="IPR000719">
    <property type="entry name" value="Prot_kinase_dom"/>
</dbReference>
<dbReference type="FunFam" id="1.10.510.10:FF:000235">
    <property type="entry name" value="Serine/threonine-protein kinase ark1"/>
    <property type="match status" value="1"/>
</dbReference>
<dbReference type="Gene3D" id="1.10.510.10">
    <property type="entry name" value="Transferase(Phosphotransferase) domain 1"/>
    <property type="match status" value="1"/>
</dbReference>
<feature type="compositionally biased region" description="Polar residues" evidence="13">
    <location>
        <begin position="1067"/>
        <end position="1076"/>
    </location>
</feature>
<dbReference type="CDD" id="cd14007">
    <property type="entry name" value="STKc_Aurora"/>
    <property type="match status" value="1"/>
</dbReference>
<feature type="compositionally biased region" description="Polar residues" evidence="13">
    <location>
        <begin position="1301"/>
        <end position="1312"/>
    </location>
</feature>
<keyword evidence="2 12" id="KW-0808">Transferase</keyword>
<feature type="compositionally biased region" description="Basic residues" evidence="13">
    <location>
        <begin position="1562"/>
        <end position="1580"/>
    </location>
</feature>
<dbReference type="Proteomes" id="UP000009168">
    <property type="component" value="Unassembled WGS sequence"/>
</dbReference>
<feature type="compositionally biased region" description="Polar residues" evidence="13">
    <location>
        <begin position="92"/>
        <end position="110"/>
    </location>
</feature>
<feature type="compositionally biased region" description="Polar residues" evidence="13">
    <location>
        <begin position="1666"/>
        <end position="1675"/>
    </location>
</feature>
<dbReference type="GeneID" id="7828878"/>
<feature type="compositionally biased region" description="Low complexity" evidence="13">
    <location>
        <begin position="1205"/>
        <end position="1216"/>
    </location>
</feature>
<feature type="binding site" evidence="9 11">
    <location>
        <position position="1836"/>
    </location>
    <ligand>
        <name>ATP</name>
        <dbReference type="ChEBI" id="CHEBI:30616"/>
    </ligand>
</feature>
<feature type="compositionally biased region" description="Polar residues" evidence="13">
    <location>
        <begin position="52"/>
        <end position="70"/>
    </location>
</feature>
<dbReference type="KEGG" id="tet:TTHERM_00402100"/>
<dbReference type="PANTHER" id="PTHR24350">
    <property type="entry name" value="SERINE/THREONINE-PROTEIN KINASE IAL-RELATED"/>
    <property type="match status" value="1"/>
</dbReference>
<dbReference type="GO" id="GO:0004674">
    <property type="term" value="F:protein serine/threonine kinase activity"/>
    <property type="evidence" value="ECO:0007669"/>
    <property type="project" value="UniProtKB-KW"/>
</dbReference>
<feature type="region of interest" description="Disordered" evidence="13">
    <location>
        <begin position="700"/>
        <end position="764"/>
    </location>
</feature>
<dbReference type="InterPro" id="IPR030616">
    <property type="entry name" value="Aur-like"/>
</dbReference>
<feature type="binding site" evidence="9">
    <location>
        <begin position="1885"/>
        <end position="1887"/>
    </location>
    <ligand>
        <name>ATP</name>
        <dbReference type="ChEBI" id="CHEBI:30616"/>
    </ligand>
</feature>
<dbReference type="InterPro" id="IPR008271">
    <property type="entry name" value="Ser/Thr_kinase_AS"/>
</dbReference>
<dbReference type="InterPro" id="IPR011009">
    <property type="entry name" value="Kinase-like_dom_sf"/>
</dbReference>
<feature type="region of interest" description="Disordered" evidence="13">
    <location>
        <begin position="92"/>
        <end position="129"/>
    </location>
</feature>
<evidence type="ECO:0000256" key="6">
    <source>
        <dbReference type="ARBA" id="ARBA00047899"/>
    </source>
</evidence>
<comment type="similarity">
    <text evidence="12">Belongs to the protein kinase superfamily. Ser/Thr protein kinase family. Aurora subfamily.</text>
</comment>
<feature type="compositionally biased region" description="Low complexity" evidence="13">
    <location>
        <begin position="184"/>
        <end position="193"/>
    </location>
</feature>
<feature type="region of interest" description="Disordered" evidence="13">
    <location>
        <begin position="435"/>
        <end position="480"/>
    </location>
</feature>
<dbReference type="PROSITE" id="PS00107">
    <property type="entry name" value="PROTEIN_KINASE_ATP"/>
    <property type="match status" value="1"/>
</dbReference>
<name>I7ME14_TETTS</name>